<feature type="compositionally biased region" description="Low complexity" evidence="7">
    <location>
        <begin position="17"/>
        <end position="26"/>
    </location>
</feature>
<dbReference type="Pfam" id="PF01585">
    <property type="entry name" value="G-patch"/>
    <property type="match status" value="1"/>
</dbReference>
<feature type="domain" description="G-patch" evidence="8">
    <location>
        <begin position="236"/>
        <end position="282"/>
    </location>
</feature>
<dbReference type="PANTHER" id="PTHR23329">
    <property type="entry name" value="TUFTELIN-INTERACTING PROTEIN 11-RELATED"/>
    <property type="match status" value="1"/>
</dbReference>
<evidence type="ECO:0000256" key="2">
    <source>
        <dbReference type="ARBA" id="ARBA00010900"/>
    </source>
</evidence>
<feature type="compositionally biased region" description="Acidic residues" evidence="7">
    <location>
        <begin position="107"/>
        <end position="116"/>
    </location>
</feature>
<dbReference type="SMART" id="SM00443">
    <property type="entry name" value="G_patch"/>
    <property type="match status" value="1"/>
</dbReference>
<dbReference type="InterPro" id="IPR045211">
    <property type="entry name" value="TFP11/STIP/Ntr1"/>
</dbReference>
<dbReference type="GO" id="GO:0003676">
    <property type="term" value="F:nucleic acid binding"/>
    <property type="evidence" value="ECO:0007669"/>
    <property type="project" value="InterPro"/>
</dbReference>
<comment type="subcellular location">
    <subcellularLocation>
        <location evidence="1">Nucleus</location>
    </subcellularLocation>
</comment>
<feature type="region of interest" description="Disordered" evidence="7">
    <location>
        <begin position="377"/>
        <end position="399"/>
    </location>
</feature>
<dbReference type="GO" id="GO:0071008">
    <property type="term" value="C:U2-type post-mRNA release spliceosomal complex"/>
    <property type="evidence" value="ECO:0007669"/>
    <property type="project" value="TreeGrafter"/>
</dbReference>
<dbReference type="Pfam" id="PF07842">
    <property type="entry name" value="GCFC"/>
    <property type="match status" value="1"/>
</dbReference>
<comment type="similarity">
    <text evidence="2">Belongs to the TFP11/STIP family.</text>
</comment>
<evidence type="ECO:0000256" key="1">
    <source>
        <dbReference type="ARBA" id="ARBA00004123"/>
    </source>
</evidence>
<feature type="compositionally biased region" description="Basic residues" evidence="7">
    <location>
        <begin position="311"/>
        <end position="320"/>
    </location>
</feature>
<evidence type="ECO:0000256" key="5">
    <source>
        <dbReference type="ARBA" id="ARBA00023187"/>
    </source>
</evidence>
<evidence type="ECO:0000256" key="7">
    <source>
        <dbReference type="SAM" id="MobiDB-lite"/>
    </source>
</evidence>
<feature type="compositionally biased region" description="Basic and acidic residues" evidence="7">
    <location>
        <begin position="117"/>
        <end position="127"/>
    </location>
</feature>
<name>A0A1J7JJN6_9PEZI</name>
<accession>A0A1J7JJN6</accession>
<dbReference type="STRING" id="1408157.A0A1J7JJN6"/>
<feature type="compositionally biased region" description="Polar residues" evidence="7">
    <location>
        <begin position="377"/>
        <end position="397"/>
    </location>
</feature>
<dbReference type="Pfam" id="PF12457">
    <property type="entry name" value="TIP_N"/>
    <property type="match status" value="1"/>
</dbReference>
<reference evidence="9 10" key="1">
    <citation type="submission" date="2016-10" db="EMBL/GenBank/DDBJ databases">
        <title>Draft genome sequence of Coniochaeta ligniaria NRRL30616, a lignocellulolytic fungus for bioabatement of inhibitors in plant biomass hydrolysates.</title>
        <authorList>
            <consortium name="DOE Joint Genome Institute"/>
            <person name="Jimenez D.J."/>
            <person name="Hector R.E."/>
            <person name="Riley R."/>
            <person name="Sun H."/>
            <person name="Grigoriev I.V."/>
            <person name="Van Elsas J.D."/>
            <person name="Nichols N.N."/>
        </authorList>
    </citation>
    <scope>NUCLEOTIDE SEQUENCE [LARGE SCALE GENOMIC DNA]</scope>
    <source>
        <strain evidence="9 10">NRRL 30616</strain>
    </source>
</reference>
<dbReference type="GO" id="GO:0000390">
    <property type="term" value="P:spliceosomal complex disassembly"/>
    <property type="evidence" value="ECO:0007669"/>
    <property type="project" value="InterPro"/>
</dbReference>
<feature type="compositionally biased region" description="Basic residues" evidence="7">
    <location>
        <begin position="83"/>
        <end position="93"/>
    </location>
</feature>
<dbReference type="FunCoup" id="A0A1J7JJN6">
    <property type="interactions" value="816"/>
</dbReference>
<dbReference type="PROSITE" id="PS50174">
    <property type="entry name" value="G_PATCH"/>
    <property type="match status" value="1"/>
</dbReference>
<dbReference type="Proteomes" id="UP000182658">
    <property type="component" value="Unassembled WGS sequence"/>
</dbReference>
<dbReference type="InParanoid" id="A0A1J7JJN6"/>
<organism evidence="9 10">
    <name type="scientific">Coniochaeta ligniaria NRRL 30616</name>
    <dbReference type="NCBI Taxonomy" id="1408157"/>
    <lineage>
        <taxon>Eukaryota</taxon>
        <taxon>Fungi</taxon>
        <taxon>Dikarya</taxon>
        <taxon>Ascomycota</taxon>
        <taxon>Pezizomycotina</taxon>
        <taxon>Sordariomycetes</taxon>
        <taxon>Sordariomycetidae</taxon>
        <taxon>Coniochaetales</taxon>
        <taxon>Coniochaetaceae</taxon>
        <taxon>Coniochaeta</taxon>
    </lineage>
</organism>
<keyword evidence="5" id="KW-0508">mRNA splicing</keyword>
<feature type="region of interest" description="Disordered" evidence="7">
    <location>
        <begin position="824"/>
        <end position="867"/>
    </location>
</feature>
<feature type="region of interest" description="Disordered" evidence="7">
    <location>
        <begin position="1"/>
        <end position="152"/>
    </location>
</feature>
<dbReference type="InterPro" id="IPR000467">
    <property type="entry name" value="G_patch_dom"/>
</dbReference>
<dbReference type="EMBL" id="KV875099">
    <property type="protein sequence ID" value="OIW27866.1"/>
    <property type="molecule type" value="Genomic_DNA"/>
</dbReference>
<feature type="region of interest" description="Disordered" evidence="7">
    <location>
        <begin position="209"/>
        <end position="234"/>
    </location>
</feature>
<keyword evidence="10" id="KW-1185">Reference proteome</keyword>
<dbReference type="AlphaFoldDB" id="A0A1J7JJN6"/>
<sequence length="949" mass="106027">MDRSRNVTFDPSKLTKATAADYSSSDSDADDDVDYRVPSTNPHDDEFADFNPRKRRRTGRDAKESAALGIFGSESEDEGPNSRFKHKTLRRKGVSFVSSEANKPKDSDDDDENDSGDEPKTMKTRVSEEEEDEDEEQGGVGLGFGGAAAAATKPWVPPTQAFAASTSTPKKTFIKSGFNGNAFNADTPLGRGFTPSSASAPVLMVHDDDTPAPRASQPSAFAGGGLKSKGKGKGGGMTFAQKMMAKMGYQEGSGLGKEGQGRNVVIEANLRPQRIGLGAVKEKTEQERAEEKRQAALRGEVLVDSDEEAKKKKAARRKKALGGGLGSGTDSGASTPKRQKARYLTMDEVKKAAPGLNIPDAFTPILDLTGPGKKMLTSSSGLMTPTGETPNTESTEAAESRKLVRRAQNDLMAIMEEWQSLRERKAYIDLQLQQEQQDLDEYAESLKVNQDIVASCTRLSLQDDVDEVDRQTGLSRRISQILTELRAAAAHLSDAILPQVKDELLTVAVAALHPTLKEYLQLWDPLEEPKPRFLDDLVSISELIGFVAPRKSQRKMTATPYEAMMYKIWLPKVASAVREWNVRDSDQLLAVFEAWQKLMPGFVRAQLLGQDIVRKLEEAVAKWEPKRKKNQHSLPHVWIFPWLQYLPSHHLDPRSSTGLVADVKRKFRQLIDVWEFHRGVIPGLAKWKEVLRPSRSQDQWKPLVMNHILPSMARYLRAKFKVDPQDQEPYLEMLTGVFEWLDIISASMIGEVVVAEVFPLWHDVLYQWLITDEANYEEIGQWFEWWKDEVFPDAIKSLPSITAEFEKGTALIEQALDLGDRAKTELQPPQAGPALQIPKSPSREKSHHRRAHRHQEPQPTPKKEEAPAVTFKSIVEDWCQANDLQFIPERKKVHAEGPLYRITARGDGKGGVLVYFKGDRLFAETRKNGVVEIRADREADLVVLMEYAQ</sequence>
<evidence type="ECO:0000313" key="9">
    <source>
        <dbReference type="EMBL" id="OIW27866.1"/>
    </source>
</evidence>
<evidence type="ECO:0000313" key="10">
    <source>
        <dbReference type="Proteomes" id="UP000182658"/>
    </source>
</evidence>
<proteinExistence type="inferred from homology"/>
<dbReference type="InterPro" id="IPR022159">
    <property type="entry name" value="STIP/TFIP11_N"/>
</dbReference>
<feature type="region of interest" description="Disordered" evidence="7">
    <location>
        <begin position="305"/>
        <end position="338"/>
    </location>
</feature>
<keyword evidence="4" id="KW-0747">Spliceosome</keyword>
<evidence type="ECO:0000256" key="3">
    <source>
        <dbReference type="ARBA" id="ARBA00022664"/>
    </source>
</evidence>
<keyword evidence="3" id="KW-0507">mRNA processing</keyword>
<dbReference type="InterPro" id="IPR022783">
    <property type="entry name" value="GCFC_dom"/>
</dbReference>
<evidence type="ECO:0000256" key="4">
    <source>
        <dbReference type="ARBA" id="ARBA00022728"/>
    </source>
</evidence>
<gene>
    <name evidence="9" type="ORF">CONLIGDRAFT_634200</name>
</gene>
<evidence type="ECO:0000256" key="6">
    <source>
        <dbReference type="ARBA" id="ARBA00023242"/>
    </source>
</evidence>
<feature type="compositionally biased region" description="Acidic residues" evidence="7">
    <location>
        <begin position="128"/>
        <end position="137"/>
    </location>
</feature>
<protein>
    <submittedName>
        <fullName evidence="9">TFP11-domain-containing protein</fullName>
    </submittedName>
</protein>
<feature type="compositionally biased region" description="Gly residues" evidence="7">
    <location>
        <begin position="222"/>
        <end position="234"/>
    </location>
</feature>
<dbReference type="OrthoDB" id="4822at2759"/>
<keyword evidence="6" id="KW-0539">Nucleus</keyword>
<evidence type="ECO:0000259" key="8">
    <source>
        <dbReference type="PROSITE" id="PS50174"/>
    </source>
</evidence>
<dbReference type="PANTHER" id="PTHR23329:SF1">
    <property type="entry name" value="TUFTELIN-INTERACTING PROTEIN 11"/>
    <property type="match status" value="1"/>
</dbReference>